<gene>
    <name evidence="5 7" type="primary">rplS</name>
    <name evidence="7" type="ORF">GCM10010840_03270</name>
</gene>
<dbReference type="InterPro" id="IPR038657">
    <property type="entry name" value="Ribosomal_bL19_sf"/>
</dbReference>
<comment type="function">
    <text evidence="5 6">This protein is located at the 30S-50S ribosomal subunit interface and may play a role in the structure and function of the aminoacyl-tRNA binding site.</text>
</comment>
<evidence type="ECO:0000313" key="8">
    <source>
        <dbReference type="Proteomes" id="UP000639973"/>
    </source>
</evidence>
<dbReference type="InterPro" id="IPR001857">
    <property type="entry name" value="Ribosomal_bL19"/>
</dbReference>
<dbReference type="PRINTS" id="PR00061">
    <property type="entry name" value="RIBOSOMALL19"/>
</dbReference>
<accession>A0ABQ2G050</accession>
<dbReference type="EMBL" id="BMOL01000001">
    <property type="protein sequence ID" value="GGL68554.1"/>
    <property type="molecule type" value="Genomic_DNA"/>
</dbReference>
<dbReference type="SUPFAM" id="SSF50104">
    <property type="entry name" value="Translation proteins SH3-like domain"/>
    <property type="match status" value="1"/>
</dbReference>
<evidence type="ECO:0000256" key="4">
    <source>
        <dbReference type="ARBA" id="ARBA00035171"/>
    </source>
</evidence>
<keyword evidence="2 5" id="KW-0689">Ribosomal protein</keyword>
<evidence type="ECO:0000256" key="3">
    <source>
        <dbReference type="ARBA" id="ARBA00023274"/>
    </source>
</evidence>
<evidence type="ECO:0000256" key="6">
    <source>
        <dbReference type="RuleBase" id="RU000559"/>
    </source>
</evidence>
<protein>
    <recommendedName>
        <fullName evidence="4 5">Large ribosomal subunit protein bL19</fullName>
    </recommendedName>
</protein>
<comment type="caution">
    <text evidence="7">The sequence shown here is derived from an EMBL/GenBank/DDBJ whole genome shotgun (WGS) entry which is preliminary data.</text>
</comment>
<dbReference type="Gene3D" id="2.30.30.790">
    <property type="match status" value="1"/>
</dbReference>
<dbReference type="PANTHER" id="PTHR15680">
    <property type="entry name" value="RIBOSOMAL PROTEIN L19"/>
    <property type="match status" value="1"/>
</dbReference>
<evidence type="ECO:0000256" key="2">
    <source>
        <dbReference type="ARBA" id="ARBA00022980"/>
    </source>
</evidence>
<evidence type="ECO:0000256" key="1">
    <source>
        <dbReference type="ARBA" id="ARBA00005781"/>
    </source>
</evidence>
<comment type="similarity">
    <text evidence="1 5 6">Belongs to the bacterial ribosomal protein bL19 family.</text>
</comment>
<reference evidence="8" key="1">
    <citation type="journal article" date="2019" name="Int. J. Syst. Evol. Microbiol.">
        <title>The Global Catalogue of Microorganisms (GCM) 10K type strain sequencing project: providing services to taxonomists for standard genome sequencing and annotation.</title>
        <authorList>
            <consortium name="The Broad Institute Genomics Platform"/>
            <consortium name="The Broad Institute Genome Sequencing Center for Infectious Disease"/>
            <person name="Wu L."/>
            <person name="Ma J."/>
        </authorList>
    </citation>
    <scope>NUCLEOTIDE SEQUENCE [LARGE SCALE GENOMIC DNA]</scope>
    <source>
        <strain evidence="8">JCM 15442</strain>
    </source>
</reference>
<dbReference type="InterPro" id="IPR008991">
    <property type="entry name" value="Translation_prot_SH3-like_sf"/>
</dbReference>
<name>A0ABQ2G050_9DEIO</name>
<dbReference type="InterPro" id="IPR018257">
    <property type="entry name" value="Ribosomal_bL19_CS"/>
</dbReference>
<dbReference type="Proteomes" id="UP000639973">
    <property type="component" value="Unassembled WGS sequence"/>
</dbReference>
<dbReference type="RefSeq" id="WP_188968341.1">
    <property type="nucleotide sequence ID" value="NZ_BMOL01000001.1"/>
</dbReference>
<evidence type="ECO:0000256" key="5">
    <source>
        <dbReference type="HAMAP-Rule" id="MF_00402"/>
    </source>
</evidence>
<dbReference type="HAMAP" id="MF_00402">
    <property type="entry name" value="Ribosomal_bL19"/>
    <property type="match status" value="1"/>
</dbReference>
<dbReference type="NCBIfam" id="TIGR01024">
    <property type="entry name" value="rplS_bact"/>
    <property type="match status" value="1"/>
</dbReference>
<dbReference type="Pfam" id="PF01245">
    <property type="entry name" value="Ribosomal_L19"/>
    <property type="match status" value="1"/>
</dbReference>
<dbReference type="PROSITE" id="PS01015">
    <property type="entry name" value="RIBOSOMAL_L19"/>
    <property type="match status" value="1"/>
</dbReference>
<dbReference type="PANTHER" id="PTHR15680:SF9">
    <property type="entry name" value="LARGE RIBOSOMAL SUBUNIT PROTEIN BL19M"/>
    <property type="match status" value="1"/>
</dbReference>
<proteinExistence type="inferred from homology"/>
<dbReference type="GO" id="GO:0005840">
    <property type="term" value="C:ribosome"/>
    <property type="evidence" value="ECO:0007669"/>
    <property type="project" value="UniProtKB-KW"/>
</dbReference>
<evidence type="ECO:0000313" key="7">
    <source>
        <dbReference type="EMBL" id="GGL68554.1"/>
    </source>
</evidence>
<organism evidence="7 8">
    <name type="scientific">Deinococcus aerolatus</name>
    <dbReference type="NCBI Taxonomy" id="522487"/>
    <lineage>
        <taxon>Bacteria</taxon>
        <taxon>Thermotogati</taxon>
        <taxon>Deinococcota</taxon>
        <taxon>Deinococci</taxon>
        <taxon>Deinococcales</taxon>
        <taxon>Deinococcaceae</taxon>
        <taxon>Deinococcus</taxon>
    </lineage>
</organism>
<keyword evidence="8" id="KW-1185">Reference proteome</keyword>
<sequence>MSNIKVNRGAILRAVEQPHIKTDHPEFRPGDTVRVETKVVEGNRTRNQAFEGVVIALNGSGSRRSFTVRKISFGEGVERVFPFSSPLLAKVSVLERGKVRRAKLYYLRDLRGKAARIKSDRSRVMKDAEVIKAAKASKQAADQAAAVQASEAATAQAAAPEATPETQGE</sequence>
<keyword evidence="3 5" id="KW-0687">Ribonucleoprotein</keyword>